<dbReference type="OrthoDB" id="5428787at2759"/>
<feature type="chain" id="PRO_5025545449" description="Apple domain-containing protein" evidence="1">
    <location>
        <begin position="22"/>
        <end position="418"/>
    </location>
</feature>
<dbReference type="RefSeq" id="XP_033681353.1">
    <property type="nucleotide sequence ID" value="XM_033831128.1"/>
</dbReference>
<gene>
    <name evidence="2" type="ORF">BU26DRAFT_532893</name>
</gene>
<dbReference type="Proteomes" id="UP000800094">
    <property type="component" value="Unassembled WGS sequence"/>
</dbReference>
<reference evidence="2" key="1">
    <citation type="journal article" date="2020" name="Stud. Mycol.">
        <title>101 Dothideomycetes genomes: a test case for predicting lifestyles and emergence of pathogens.</title>
        <authorList>
            <person name="Haridas S."/>
            <person name="Albert R."/>
            <person name="Binder M."/>
            <person name="Bloem J."/>
            <person name="Labutti K."/>
            <person name="Salamov A."/>
            <person name="Andreopoulos B."/>
            <person name="Baker S."/>
            <person name="Barry K."/>
            <person name="Bills G."/>
            <person name="Bluhm B."/>
            <person name="Cannon C."/>
            <person name="Castanera R."/>
            <person name="Culley D."/>
            <person name="Daum C."/>
            <person name="Ezra D."/>
            <person name="Gonzalez J."/>
            <person name="Henrissat B."/>
            <person name="Kuo A."/>
            <person name="Liang C."/>
            <person name="Lipzen A."/>
            <person name="Lutzoni F."/>
            <person name="Magnuson J."/>
            <person name="Mondo S."/>
            <person name="Nolan M."/>
            <person name="Ohm R."/>
            <person name="Pangilinan J."/>
            <person name="Park H.-J."/>
            <person name="Ramirez L."/>
            <person name="Alfaro M."/>
            <person name="Sun H."/>
            <person name="Tritt A."/>
            <person name="Yoshinaga Y."/>
            <person name="Zwiers L.-H."/>
            <person name="Turgeon B."/>
            <person name="Goodwin S."/>
            <person name="Spatafora J."/>
            <person name="Crous P."/>
            <person name="Grigoriev I."/>
        </authorList>
    </citation>
    <scope>NUCLEOTIDE SEQUENCE</scope>
    <source>
        <strain evidence="2">CBS 122368</strain>
    </source>
</reference>
<keyword evidence="1" id="KW-0732">Signal</keyword>
<name>A0A6A6I807_9PLEO</name>
<evidence type="ECO:0000256" key="1">
    <source>
        <dbReference type="SAM" id="SignalP"/>
    </source>
</evidence>
<dbReference type="AlphaFoldDB" id="A0A6A6I807"/>
<proteinExistence type="predicted"/>
<evidence type="ECO:0000313" key="2">
    <source>
        <dbReference type="EMBL" id="KAF2246349.1"/>
    </source>
</evidence>
<dbReference type="EMBL" id="ML987199">
    <property type="protein sequence ID" value="KAF2246349.1"/>
    <property type="molecule type" value="Genomic_DNA"/>
</dbReference>
<organism evidence="2 3">
    <name type="scientific">Trematosphaeria pertusa</name>
    <dbReference type="NCBI Taxonomy" id="390896"/>
    <lineage>
        <taxon>Eukaryota</taxon>
        <taxon>Fungi</taxon>
        <taxon>Dikarya</taxon>
        <taxon>Ascomycota</taxon>
        <taxon>Pezizomycotina</taxon>
        <taxon>Dothideomycetes</taxon>
        <taxon>Pleosporomycetidae</taxon>
        <taxon>Pleosporales</taxon>
        <taxon>Massarineae</taxon>
        <taxon>Trematosphaeriaceae</taxon>
        <taxon>Trematosphaeria</taxon>
    </lineage>
</organism>
<feature type="signal peptide" evidence="1">
    <location>
        <begin position="1"/>
        <end position="21"/>
    </location>
</feature>
<keyword evidence="3" id="KW-1185">Reference proteome</keyword>
<evidence type="ECO:0000313" key="3">
    <source>
        <dbReference type="Proteomes" id="UP000800094"/>
    </source>
</evidence>
<dbReference type="GeneID" id="54584458"/>
<evidence type="ECO:0008006" key="4">
    <source>
        <dbReference type="Google" id="ProtNLM"/>
    </source>
</evidence>
<protein>
    <recommendedName>
        <fullName evidence="4">Apple domain-containing protein</fullName>
    </recommendedName>
</protein>
<accession>A0A6A6I807</accession>
<sequence>MRLPTLLTALAAVTLPSLSTAQSTTQLTSATTLCRTRYGIYPLPTGTAGVPTWYSSSTTTNTIHSTSTTQTTITVTPDATTFTDVLTSTSVITTTTTSTPDAVTVPTSAGQLLLLGAGALQVAPTPAPTGGMSRIKRAQLADADAAAFLPLKRQTPTGNSAGFIAYPNGTYSGLYRRYAHRVDCRVLVTIDETVVTVVTALPETQVLPQQTETALVTTTVLSTVTETRVAATPTVYAACGADNVVNHIIDINGQPLYFDRVIYRPTEGFPINQEVVLYTDSDIECCEACQTTPYCAGSFYAPGVSECHLRLTQPPTPYPPTLPSGTPLPSSNTTLPSATGTMAVAPISTGTPTPGNGTCAAGSLSLYMGMIRGSETFPREYALSFSNGPCGRLSVHPIPVDWNVRGSLPKRGMEIAAN</sequence>